<evidence type="ECO:0000313" key="3">
    <source>
        <dbReference type="EMBL" id="SFG05029.1"/>
    </source>
</evidence>
<gene>
    <name evidence="3" type="ORF">SAMN04488033_12344</name>
</gene>
<dbReference type="RefSeq" id="WP_093305794.1">
    <property type="nucleotide sequence ID" value="NZ_FOOH01000023.1"/>
</dbReference>
<dbReference type="AlphaFoldDB" id="A0A1I2NQM7"/>
<dbReference type="EMBL" id="FOOH01000023">
    <property type="protein sequence ID" value="SFG05029.1"/>
    <property type="molecule type" value="Genomic_DNA"/>
</dbReference>
<dbReference type="Proteomes" id="UP000199116">
    <property type="component" value="Unassembled WGS sequence"/>
</dbReference>
<keyword evidence="2" id="KW-0732">Signal</keyword>
<sequence>MKKLSLILLVFSFSGLFAQPNCEAYKYQGNTLKYEACIKAMEAGKHYQFSKEYQTILDESLAIDPTFDYAYWAKSIAYLKSGDFVTWKKLIDKAVELNPKEHLGYRGWCRYQFFRDYKGAIKDIEKLDSLVDYDIGQGQNGTYHLNIAKGLCYKGIGEKEKAIAIIENQIKLNEAEDFVGAYDYLHLGVLYLETERFEQAIELFKKQSQNNDLAENQYYSALAFLNLDKPTEYKSSLEKARKLYKEGKQISDPYSNPMDKIYLEDIENQLKKVSKNINDE</sequence>
<dbReference type="PROSITE" id="PS50005">
    <property type="entry name" value="TPR"/>
    <property type="match status" value="1"/>
</dbReference>
<protein>
    <submittedName>
        <fullName evidence="3">Tetratricopeptide repeat-containing protein</fullName>
    </submittedName>
</protein>
<keyword evidence="4" id="KW-1185">Reference proteome</keyword>
<feature type="chain" id="PRO_5011600850" evidence="2">
    <location>
        <begin position="19"/>
        <end position="280"/>
    </location>
</feature>
<evidence type="ECO:0000256" key="2">
    <source>
        <dbReference type="SAM" id="SignalP"/>
    </source>
</evidence>
<dbReference type="Pfam" id="PF13181">
    <property type="entry name" value="TPR_8"/>
    <property type="match status" value="3"/>
</dbReference>
<dbReference type="Gene3D" id="1.25.40.10">
    <property type="entry name" value="Tetratricopeptide repeat domain"/>
    <property type="match status" value="2"/>
</dbReference>
<dbReference type="SUPFAM" id="SSF48452">
    <property type="entry name" value="TPR-like"/>
    <property type="match status" value="2"/>
</dbReference>
<dbReference type="InterPro" id="IPR019734">
    <property type="entry name" value="TPR_rpt"/>
</dbReference>
<dbReference type="InterPro" id="IPR011990">
    <property type="entry name" value="TPR-like_helical_dom_sf"/>
</dbReference>
<organism evidence="3 4">
    <name type="scientific">Salegentibacter agarivorans</name>
    <dbReference type="NCBI Taxonomy" id="345907"/>
    <lineage>
        <taxon>Bacteria</taxon>
        <taxon>Pseudomonadati</taxon>
        <taxon>Bacteroidota</taxon>
        <taxon>Flavobacteriia</taxon>
        <taxon>Flavobacteriales</taxon>
        <taxon>Flavobacteriaceae</taxon>
        <taxon>Salegentibacter</taxon>
    </lineage>
</organism>
<keyword evidence="1" id="KW-0802">TPR repeat</keyword>
<reference evidence="4" key="1">
    <citation type="submission" date="2016-10" db="EMBL/GenBank/DDBJ databases">
        <authorList>
            <person name="Varghese N."/>
            <person name="Submissions S."/>
        </authorList>
    </citation>
    <scope>NUCLEOTIDE SEQUENCE [LARGE SCALE GENOMIC DNA]</scope>
    <source>
        <strain evidence="4">DSM 23515</strain>
    </source>
</reference>
<evidence type="ECO:0000313" key="4">
    <source>
        <dbReference type="Proteomes" id="UP000199116"/>
    </source>
</evidence>
<proteinExistence type="predicted"/>
<feature type="repeat" description="TPR" evidence="1">
    <location>
        <begin position="181"/>
        <end position="214"/>
    </location>
</feature>
<accession>A0A1I2NQM7</accession>
<name>A0A1I2NQM7_9FLAO</name>
<feature type="signal peptide" evidence="2">
    <location>
        <begin position="1"/>
        <end position="18"/>
    </location>
</feature>
<evidence type="ECO:0000256" key="1">
    <source>
        <dbReference type="PROSITE-ProRule" id="PRU00339"/>
    </source>
</evidence>